<dbReference type="Proteomes" id="UP000225544">
    <property type="component" value="Segment"/>
</dbReference>
<proteinExistence type="predicted"/>
<dbReference type="RefSeq" id="YP_010082740.1">
    <property type="nucleotide sequence ID" value="NC_055034.1"/>
</dbReference>
<name>A0A222ZIA2_9CAUD</name>
<sequence length="132" mass="14570">MAEAFESTVTLAGHDALTRILISAGLNAPAVLGDVLYREGQLAFRQTQKEVPVKWGNLKNSGRLHPPKQAGTDVEVLITYGSTAVKYAAAVHEKNKNYKNGRKWKYVHDPVVARADGMEGRIVKRIQRSMTP</sequence>
<keyword evidence="2" id="KW-1185">Reference proteome</keyword>
<reference evidence="2" key="1">
    <citation type="submission" date="2017-05" db="EMBL/GenBank/DDBJ databases">
        <authorList>
            <person name="Aguayo I.A."/>
            <person name="Haubrich L.A."/>
            <person name="Lawand A."/>
            <person name="Nayek S."/>
            <person name="Syed N."/>
            <person name="Wagner P.E."/>
            <person name="Donegan-Quick R."/>
            <person name="Kim T."/>
            <person name="Visi D.K."/>
            <person name="Allen M.S."/>
            <person name="Hughes L.E."/>
            <person name="Stoner T.H."/>
            <person name="Garlena R.A."/>
            <person name="Russell D.A."/>
            <person name="Pope W.H."/>
            <person name="Jacobs-Sera D."/>
            <person name="Hatfull G.F."/>
        </authorList>
    </citation>
    <scope>NUCLEOTIDE SEQUENCE [LARGE SCALE GENOMIC DNA]</scope>
</reference>
<dbReference type="EMBL" id="MF140434">
    <property type="protein sequence ID" value="ASR84125.1"/>
    <property type="molecule type" value="Genomic_DNA"/>
</dbReference>
<evidence type="ECO:0000313" key="1">
    <source>
        <dbReference type="EMBL" id="ASR84125.1"/>
    </source>
</evidence>
<dbReference type="KEGG" id="vg:65071746"/>
<dbReference type="GeneID" id="65071746"/>
<evidence type="ECO:0000313" key="2">
    <source>
        <dbReference type="Proteomes" id="UP000225544"/>
    </source>
</evidence>
<gene>
    <name evidence="1" type="primary">32</name>
    <name evidence="1" type="ORF">SEA_WHEELBITE_32</name>
</gene>
<organism evidence="1 2">
    <name type="scientific">Arthrobacter phage Wheelbite</name>
    <dbReference type="NCBI Taxonomy" id="2015873"/>
    <lineage>
        <taxon>Viruses</taxon>
        <taxon>Duplodnaviria</taxon>
        <taxon>Heunggongvirae</taxon>
        <taxon>Uroviricota</taxon>
        <taxon>Caudoviricetes</taxon>
        <taxon>Laroyevirus</taxon>
        <taxon>Laroyevirus wheelbite</taxon>
    </lineage>
</organism>
<protein>
    <submittedName>
        <fullName evidence="1">Uncharacterized protein</fullName>
    </submittedName>
</protein>
<accession>A0A222ZIA2</accession>